<dbReference type="EMBL" id="BARU01022474">
    <property type="protein sequence ID" value="GAH57232.1"/>
    <property type="molecule type" value="Genomic_DNA"/>
</dbReference>
<feature type="non-terminal residue" evidence="1">
    <location>
        <position position="1"/>
    </location>
</feature>
<name>X1GJ61_9ZZZZ</name>
<organism evidence="1">
    <name type="scientific">marine sediment metagenome</name>
    <dbReference type="NCBI Taxonomy" id="412755"/>
    <lineage>
        <taxon>unclassified sequences</taxon>
        <taxon>metagenomes</taxon>
        <taxon>ecological metagenomes</taxon>
    </lineage>
</organism>
<sequence>LWKFIHIDENNLLEFPKFLDKLPLLKEITIDKIQNNMLSNKLREELKKKKIKIFLIS</sequence>
<protein>
    <recommendedName>
        <fullName evidence="2">Leucine-rich repeat domain-containing protein</fullName>
    </recommendedName>
</protein>
<dbReference type="AlphaFoldDB" id="X1GJ61"/>
<reference evidence="1" key="1">
    <citation type="journal article" date="2014" name="Front. Microbiol.">
        <title>High frequency of phylogenetically diverse reductive dehalogenase-homologous genes in deep subseafloor sedimentary metagenomes.</title>
        <authorList>
            <person name="Kawai M."/>
            <person name="Futagami T."/>
            <person name="Toyoda A."/>
            <person name="Takaki Y."/>
            <person name="Nishi S."/>
            <person name="Hori S."/>
            <person name="Arai W."/>
            <person name="Tsubouchi T."/>
            <person name="Morono Y."/>
            <person name="Uchiyama I."/>
            <person name="Ito T."/>
            <person name="Fujiyama A."/>
            <person name="Inagaki F."/>
            <person name="Takami H."/>
        </authorList>
    </citation>
    <scope>NUCLEOTIDE SEQUENCE</scope>
    <source>
        <strain evidence="1">Expedition CK06-06</strain>
    </source>
</reference>
<evidence type="ECO:0008006" key="2">
    <source>
        <dbReference type="Google" id="ProtNLM"/>
    </source>
</evidence>
<proteinExistence type="predicted"/>
<gene>
    <name evidence="1" type="ORF">S03H2_36605</name>
</gene>
<evidence type="ECO:0000313" key="1">
    <source>
        <dbReference type="EMBL" id="GAH57232.1"/>
    </source>
</evidence>
<comment type="caution">
    <text evidence="1">The sequence shown here is derived from an EMBL/GenBank/DDBJ whole genome shotgun (WGS) entry which is preliminary data.</text>
</comment>
<accession>X1GJ61</accession>